<reference evidence="1 2" key="1">
    <citation type="submission" date="2019-07" db="EMBL/GenBank/DDBJ databases">
        <title>Diversity of Bacteria from Kongsfjorden, Arctic.</title>
        <authorList>
            <person name="Yu Y."/>
        </authorList>
    </citation>
    <scope>NUCLEOTIDE SEQUENCE [LARGE SCALE GENOMIC DNA]</scope>
    <source>
        <strain evidence="1 2">SM1922</strain>
    </source>
</reference>
<name>A0A558J7S0_9GAMM</name>
<evidence type="ECO:0000313" key="2">
    <source>
        <dbReference type="Proteomes" id="UP000317288"/>
    </source>
</evidence>
<comment type="caution">
    <text evidence="1">The sequence shown here is derived from an EMBL/GenBank/DDBJ whole genome shotgun (WGS) entry which is preliminary data.</text>
</comment>
<organism evidence="1 2">
    <name type="scientific">Vreelandella titanicae</name>
    <dbReference type="NCBI Taxonomy" id="664683"/>
    <lineage>
        <taxon>Bacteria</taxon>
        <taxon>Pseudomonadati</taxon>
        <taxon>Pseudomonadota</taxon>
        <taxon>Gammaproteobacteria</taxon>
        <taxon>Oceanospirillales</taxon>
        <taxon>Halomonadaceae</taxon>
        <taxon>Vreelandella</taxon>
    </lineage>
</organism>
<dbReference type="PROSITE" id="PS51257">
    <property type="entry name" value="PROKAR_LIPOPROTEIN"/>
    <property type="match status" value="1"/>
</dbReference>
<dbReference type="InterPro" id="IPR021928">
    <property type="entry name" value="DUF3541"/>
</dbReference>
<gene>
    <name evidence="1" type="ORF">FQP89_10055</name>
</gene>
<dbReference type="AlphaFoldDB" id="A0A558J7S0"/>
<accession>A0A558J7S0</accession>
<evidence type="ECO:0000313" key="1">
    <source>
        <dbReference type="EMBL" id="TVU89688.1"/>
    </source>
</evidence>
<dbReference type="Pfam" id="PF12060">
    <property type="entry name" value="DUF3541"/>
    <property type="match status" value="1"/>
</dbReference>
<proteinExistence type="predicted"/>
<sequence>MGKLFSLMIVLALAGCAVIEPHEERDVQRGVGLAIQEVYERALPTLSEDKQRHFAQRLYRLTGEQRWWALNHAYGERLLTRLEKDIVGLAEPGYAAARSRAIVDDYSQRTAKQRARRAMLGEWGEIAFARGLLFRLVQAEYHGMLPAIEGHERALDYLAEVDWAAFLTDPAVMGIYAAQVANQAYFLHQLGVMDLRREVEAAFRRHYPPDRVAELDDAEYRNWLYGLTHFVIADSRYYQRKVDLEVHAWVLEALERETAGIMARATADIQAEVALAFLLADREDHPLVGRVREALVAAVDPASGIIPSSTGEKGLAGSEHRNVLAIMVLRWPGRLYPCPDLSEGLGGGSTQAAFVFTSSSPAATSLLCGQKGGPKARRDCRY</sequence>
<dbReference type="RefSeq" id="WP_144810793.1">
    <property type="nucleotide sequence ID" value="NZ_VNFE01000003.1"/>
</dbReference>
<protein>
    <submittedName>
        <fullName evidence="1">DUF3541 domain-containing protein</fullName>
    </submittedName>
</protein>
<dbReference type="EMBL" id="VNFE01000003">
    <property type="protein sequence ID" value="TVU89688.1"/>
    <property type="molecule type" value="Genomic_DNA"/>
</dbReference>
<dbReference type="Proteomes" id="UP000317288">
    <property type="component" value="Unassembled WGS sequence"/>
</dbReference>